<geneLocation type="plasmid" evidence="2">
    <name>RCFBPv3_mp</name>
</geneLocation>
<dbReference type="AlphaFoldDB" id="D8P646"/>
<organism evidence="2">
    <name type="scientific">Ralstonia solanacearum CFBP2957</name>
    <dbReference type="NCBI Taxonomy" id="859656"/>
    <lineage>
        <taxon>Bacteria</taxon>
        <taxon>Pseudomonadati</taxon>
        <taxon>Pseudomonadota</taxon>
        <taxon>Betaproteobacteria</taxon>
        <taxon>Burkholderiales</taxon>
        <taxon>Burkholderiaceae</taxon>
        <taxon>Ralstonia</taxon>
        <taxon>Ralstonia solanacearum species complex</taxon>
    </lineage>
</organism>
<dbReference type="EMBL" id="FP885907">
    <property type="protein sequence ID" value="CBJ54382.1"/>
    <property type="molecule type" value="Genomic_DNA"/>
</dbReference>
<gene>
    <name evidence="2" type="ORF">RCFBP_mp30297</name>
</gene>
<sequence length="334" mass="36414">MSELANDASDAQDDVHPSPGTAGGNGKTLEWIKVLVMPLVTVIVTIMGGCFVDSTLRERNSAESNAQLYAQLLTQRETADAQLRKDMFGVVITNFLATPKEGNWSDKVLQLELLATNFNQSLDLAPLFKDMARRLTSTGGASGSKDSELLQRLDRTAANLIYKQVSGLARRGTWKDAEVAVADVDKKIGTPWIEGSVPLRSLAPGTTDSHGKLDFSVEVVGLSLETREVEVRLHVHFPDNSADLDRHFWVGRYDFPMLDNTQLAEGLRASVVVTEFFVPQGSPAEVQANSFVRLNLVIFPASSASFKERQDFDDVVVDKLRIKSGLPVAGGVSP</sequence>
<keyword evidence="2" id="KW-0614">Plasmid</keyword>
<reference evidence="2" key="2">
    <citation type="submission" date="2010-02" db="EMBL/GenBank/DDBJ databases">
        <authorList>
            <person name="Genoscope - CEA"/>
        </authorList>
    </citation>
    <scope>NUCLEOTIDE SEQUENCE</scope>
    <source>
        <strain evidence="2">CFBP2957</strain>
        <plasmid evidence="2">RCFBPv3_mp</plasmid>
    </source>
</reference>
<dbReference type="RefSeq" id="WP_013208848.1">
    <property type="nucleotide sequence ID" value="NC_014309.1"/>
</dbReference>
<evidence type="ECO:0000256" key="1">
    <source>
        <dbReference type="SAM" id="MobiDB-lite"/>
    </source>
</evidence>
<accession>D8P646</accession>
<name>D8P646_RALSL</name>
<reference evidence="2" key="1">
    <citation type="journal article" date="2010" name="BMC Genomics">
        <title>Genomes of three tomato pathogens within the Ralstonia solanacearum species complex reveal significant evolutionary divergence.</title>
        <authorList>
            <person name="Remenant B."/>
            <person name="Coupat-Goutaland B."/>
            <person name="Guidot A."/>
            <person name="Cellier G."/>
            <person name="Wicker E."/>
            <person name="Allen C."/>
            <person name="Fegan M."/>
            <person name="Pruvost O."/>
            <person name="Elbaz M."/>
            <person name="Calteau A."/>
            <person name="Salvignol G."/>
            <person name="Mornico D."/>
            <person name="Mangenot S."/>
            <person name="Barbe V."/>
            <person name="Medigue C."/>
            <person name="Prior P."/>
        </authorList>
    </citation>
    <scope>NUCLEOTIDE SEQUENCE [LARGE SCALE GENOMIC DNA]</scope>
    <source>
        <strain evidence="2">CFBP2957</strain>
        <plasmid evidence="2">RCFBPv3_mp</plasmid>
    </source>
</reference>
<protein>
    <submittedName>
        <fullName evidence="2">Uncharacterized protein</fullName>
    </submittedName>
</protein>
<proteinExistence type="predicted"/>
<evidence type="ECO:0000313" key="2">
    <source>
        <dbReference type="EMBL" id="CBJ54382.1"/>
    </source>
</evidence>
<feature type="region of interest" description="Disordered" evidence="1">
    <location>
        <begin position="1"/>
        <end position="22"/>
    </location>
</feature>